<dbReference type="EMBL" id="JANJYJ010000005">
    <property type="protein sequence ID" value="KAK3211584.1"/>
    <property type="molecule type" value="Genomic_DNA"/>
</dbReference>
<dbReference type="AlphaFoldDB" id="A0AAE0ACY0"/>
<gene>
    <name evidence="1" type="ORF">Dsin_016290</name>
</gene>
<dbReference type="Proteomes" id="UP001281410">
    <property type="component" value="Unassembled WGS sequence"/>
</dbReference>
<sequence length="67" mass="7478">MYTHLYGILMVQLEPKSKNSVIVTGTHQEGSKGYQTNAHGVQVDEVSQKQLGAAKKRDLMMSQLMEI</sequence>
<keyword evidence="2" id="KW-1185">Reference proteome</keyword>
<proteinExistence type="predicted"/>
<reference evidence="1" key="1">
    <citation type="journal article" date="2023" name="Plant J.">
        <title>Genome sequences and population genomics provide insights into the demographic history, inbreeding, and mutation load of two 'living fossil' tree species of Dipteronia.</title>
        <authorList>
            <person name="Feng Y."/>
            <person name="Comes H.P."/>
            <person name="Chen J."/>
            <person name="Zhu S."/>
            <person name="Lu R."/>
            <person name="Zhang X."/>
            <person name="Li P."/>
            <person name="Qiu J."/>
            <person name="Olsen K.M."/>
            <person name="Qiu Y."/>
        </authorList>
    </citation>
    <scope>NUCLEOTIDE SEQUENCE</scope>
    <source>
        <strain evidence="1">NBL</strain>
    </source>
</reference>
<protein>
    <submittedName>
        <fullName evidence="1">Uncharacterized protein</fullName>
    </submittedName>
</protein>
<evidence type="ECO:0000313" key="2">
    <source>
        <dbReference type="Proteomes" id="UP001281410"/>
    </source>
</evidence>
<comment type="caution">
    <text evidence="1">The sequence shown here is derived from an EMBL/GenBank/DDBJ whole genome shotgun (WGS) entry which is preliminary data.</text>
</comment>
<evidence type="ECO:0000313" key="1">
    <source>
        <dbReference type="EMBL" id="KAK3211584.1"/>
    </source>
</evidence>
<name>A0AAE0ACY0_9ROSI</name>
<accession>A0AAE0ACY0</accession>
<organism evidence="1 2">
    <name type="scientific">Dipteronia sinensis</name>
    <dbReference type="NCBI Taxonomy" id="43782"/>
    <lineage>
        <taxon>Eukaryota</taxon>
        <taxon>Viridiplantae</taxon>
        <taxon>Streptophyta</taxon>
        <taxon>Embryophyta</taxon>
        <taxon>Tracheophyta</taxon>
        <taxon>Spermatophyta</taxon>
        <taxon>Magnoliopsida</taxon>
        <taxon>eudicotyledons</taxon>
        <taxon>Gunneridae</taxon>
        <taxon>Pentapetalae</taxon>
        <taxon>rosids</taxon>
        <taxon>malvids</taxon>
        <taxon>Sapindales</taxon>
        <taxon>Sapindaceae</taxon>
        <taxon>Hippocastanoideae</taxon>
        <taxon>Acereae</taxon>
        <taxon>Dipteronia</taxon>
    </lineage>
</organism>